<sequence length="491" mass="53749">MASKLVKSSALLVVMRFFQRTLGLISTLILARILLPADFGIIAIAALVIHFADIFSNTGIQQYVVQKTALDDEDVNSAWTLDILLKGGMTLLLLASAPLLAHWYDNPSIGQAVAVLSSAILLRAFMNPGLHILRRNLEYRAIFYLQLSQKALSFIAVIMVALLYQSFWAIVVGDLVSALVGVVMSYAVSRYRPRFSRQRMATQWQFSKWMLSRGFIGYARAQVDVFIVSRLFPLALLGQYNLSRELTVMPANDVIVPAVEPLIAAFAQVKNDTVALLYQLQVALLAIVLFIAPVCVFMFLYADAIVALLLGPQWAAAAGIMRWLTILLFGFSLGGVLNNFCFALGRVKTVFYYDVASLLVIAATLLLMPIGSIEDFALLRGVLAVLTTGAFLGWLLHVFRAPVWPVLGGIFTPLSAAVLSGFVAQQLYQGTHWLGAGIAGVAFVLVYMALILGCARLLGGKIPAFAWLNTALAQQVNQRFRRVKKQAEVSG</sequence>
<comment type="similarity">
    <text evidence="2">Belongs to the polysaccharide synthase family.</text>
</comment>
<feature type="transmembrane region" description="Helical" evidence="7">
    <location>
        <begin position="403"/>
        <end position="424"/>
    </location>
</feature>
<keyword evidence="9" id="KW-1185">Reference proteome</keyword>
<evidence type="ECO:0000313" key="8">
    <source>
        <dbReference type="EMBL" id="MFC3851966.1"/>
    </source>
</evidence>
<dbReference type="PANTHER" id="PTHR30250:SF10">
    <property type="entry name" value="LIPOPOLYSACCHARIDE BIOSYNTHESIS PROTEIN WZXC"/>
    <property type="match status" value="1"/>
</dbReference>
<dbReference type="Pfam" id="PF13440">
    <property type="entry name" value="Polysacc_synt_3"/>
    <property type="match status" value="1"/>
</dbReference>
<accession>A0ABV7ZUW3</accession>
<evidence type="ECO:0000256" key="2">
    <source>
        <dbReference type="ARBA" id="ARBA00007430"/>
    </source>
</evidence>
<dbReference type="Proteomes" id="UP001595617">
    <property type="component" value="Unassembled WGS sequence"/>
</dbReference>
<dbReference type="EMBL" id="JBHRYR010000002">
    <property type="protein sequence ID" value="MFC3851966.1"/>
    <property type="molecule type" value="Genomic_DNA"/>
</dbReference>
<feature type="transmembrane region" description="Helical" evidence="7">
    <location>
        <begin position="282"/>
        <end position="302"/>
    </location>
</feature>
<dbReference type="InterPro" id="IPR050833">
    <property type="entry name" value="Poly_Biosynth_Transport"/>
</dbReference>
<dbReference type="RefSeq" id="WP_380693560.1">
    <property type="nucleotide sequence ID" value="NZ_JBHRYR010000002.1"/>
</dbReference>
<evidence type="ECO:0000256" key="1">
    <source>
        <dbReference type="ARBA" id="ARBA00004651"/>
    </source>
</evidence>
<keyword evidence="6 7" id="KW-0472">Membrane</keyword>
<feature type="transmembrane region" description="Helical" evidence="7">
    <location>
        <begin position="109"/>
        <end position="130"/>
    </location>
</feature>
<evidence type="ECO:0000313" key="9">
    <source>
        <dbReference type="Proteomes" id="UP001595617"/>
    </source>
</evidence>
<keyword evidence="3" id="KW-1003">Cell membrane</keyword>
<keyword evidence="4 7" id="KW-0812">Transmembrane</keyword>
<gene>
    <name evidence="8" type="ORF">ACFOOG_03880</name>
</gene>
<evidence type="ECO:0000256" key="4">
    <source>
        <dbReference type="ARBA" id="ARBA00022692"/>
    </source>
</evidence>
<evidence type="ECO:0000256" key="5">
    <source>
        <dbReference type="ARBA" id="ARBA00022989"/>
    </source>
</evidence>
<proteinExistence type="inferred from homology"/>
<feature type="transmembrane region" description="Helical" evidence="7">
    <location>
        <begin position="436"/>
        <end position="458"/>
    </location>
</feature>
<feature type="transmembrane region" description="Helical" evidence="7">
    <location>
        <begin position="377"/>
        <end position="396"/>
    </location>
</feature>
<evidence type="ECO:0000256" key="7">
    <source>
        <dbReference type="SAM" id="Phobius"/>
    </source>
</evidence>
<feature type="transmembrane region" description="Helical" evidence="7">
    <location>
        <begin position="33"/>
        <end position="52"/>
    </location>
</feature>
<organism evidence="8 9">
    <name type="scientific">Saccharospirillum mangrovi</name>
    <dbReference type="NCBI Taxonomy" id="2161747"/>
    <lineage>
        <taxon>Bacteria</taxon>
        <taxon>Pseudomonadati</taxon>
        <taxon>Pseudomonadota</taxon>
        <taxon>Gammaproteobacteria</taxon>
        <taxon>Oceanospirillales</taxon>
        <taxon>Saccharospirillaceae</taxon>
        <taxon>Saccharospirillum</taxon>
    </lineage>
</organism>
<reference evidence="9" key="1">
    <citation type="journal article" date="2019" name="Int. J. Syst. Evol. Microbiol.">
        <title>The Global Catalogue of Microorganisms (GCM) 10K type strain sequencing project: providing services to taxonomists for standard genome sequencing and annotation.</title>
        <authorList>
            <consortium name="The Broad Institute Genomics Platform"/>
            <consortium name="The Broad Institute Genome Sequencing Center for Infectious Disease"/>
            <person name="Wu L."/>
            <person name="Ma J."/>
        </authorList>
    </citation>
    <scope>NUCLEOTIDE SEQUENCE [LARGE SCALE GENOMIC DNA]</scope>
    <source>
        <strain evidence="9">IBRC 10765</strain>
    </source>
</reference>
<feature type="transmembrane region" description="Helical" evidence="7">
    <location>
        <begin position="142"/>
        <end position="161"/>
    </location>
</feature>
<feature type="transmembrane region" description="Helical" evidence="7">
    <location>
        <begin position="314"/>
        <end position="338"/>
    </location>
</feature>
<evidence type="ECO:0000256" key="6">
    <source>
        <dbReference type="ARBA" id="ARBA00023136"/>
    </source>
</evidence>
<protein>
    <submittedName>
        <fullName evidence="8">Oligosaccharide flippase family protein</fullName>
    </submittedName>
</protein>
<evidence type="ECO:0000256" key="3">
    <source>
        <dbReference type="ARBA" id="ARBA00022475"/>
    </source>
</evidence>
<feature type="transmembrane region" description="Helical" evidence="7">
    <location>
        <begin position="167"/>
        <end position="189"/>
    </location>
</feature>
<comment type="subcellular location">
    <subcellularLocation>
        <location evidence="1">Cell membrane</location>
        <topology evidence="1">Multi-pass membrane protein</topology>
    </subcellularLocation>
</comment>
<dbReference type="PANTHER" id="PTHR30250">
    <property type="entry name" value="PST FAMILY PREDICTED COLANIC ACID TRANSPORTER"/>
    <property type="match status" value="1"/>
</dbReference>
<comment type="caution">
    <text evidence="8">The sequence shown here is derived from an EMBL/GenBank/DDBJ whole genome shotgun (WGS) entry which is preliminary data.</text>
</comment>
<keyword evidence="5 7" id="KW-1133">Transmembrane helix</keyword>
<feature type="transmembrane region" description="Helical" evidence="7">
    <location>
        <begin position="350"/>
        <end position="371"/>
    </location>
</feature>
<name>A0ABV7ZUW3_9GAMM</name>